<protein>
    <submittedName>
        <fullName evidence="1">Uncharacterized protein</fullName>
    </submittedName>
</protein>
<sequence>MRHEMLFQVDDGLAEKALLDSSPLAPLTLRH</sequence>
<dbReference type="AlphaFoldDB" id="N6UNE4"/>
<feature type="non-terminal residue" evidence="1">
    <location>
        <position position="1"/>
    </location>
</feature>
<dbReference type="EMBL" id="KB739521">
    <property type="protein sequence ID" value="ENN82231.1"/>
    <property type="molecule type" value="Genomic_DNA"/>
</dbReference>
<name>N6UNE4_DENPD</name>
<accession>N6UNE4</accession>
<proteinExistence type="predicted"/>
<dbReference type="HOGENOM" id="CLU_3399808_0_0_1"/>
<organism evidence="1">
    <name type="scientific">Dendroctonus ponderosae</name>
    <name type="common">Mountain pine beetle</name>
    <dbReference type="NCBI Taxonomy" id="77166"/>
    <lineage>
        <taxon>Eukaryota</taxon>
        <taxon>Metazoa</taxon>
        <taxon>Ecdysozoa</taxon>
        <taxon>Arthropoda</taxon>
        <taxon>Hexapoda</taxon>
        <taxon>Insecta</taxon>
        <taxon>Pterygota</taxon>
        <taxon>Neoptera</taxon>
        <taxon>Endopterygota</taxon>
        <taxon>Coleoptera</taxon>
        <taxon>Polyphaga</taxon>
        <taxon>Cucujiformia</taxon>
        <taxon>Curculionidae</taxon>
        <taxon>Scolytinae</taxon>
        <taxon>Dendroctonus</taxon>
    </lineage>
</organism>
<gene>
    <name evidence="1" type="ORF">YQE_01393</name>
</gene>
<evidence type="ECO:0000313" key="1">
    <source>
        <dbReference type="EMBL" id="ENN82231.1"/>
    </source>
</evidence>
<reference evidence="1" key="1">
    <citation type="journal article" date="2013" name="Genome Biol.">
        <title>Draft genome of the mountain pine beetle, Dendroctonus ponderosae Hopkins, a major forest pest.</title>
        <authorList>
            <person name="Keeling C.I."/>
            <person name="Yuen M.M."/>
            <person name="Liao N.Y."/>
            <person name="Docking T.R."/>
            <person name="Chan S.K."/>
            <person name="Taylor G.A."/>
            <person name="Palmquist D.L."/>
            <person name="Jackman S.D."/>
            <person name="Nguyen A."/>
            <person name="Li M."/>
            <person name="Henderson H."/>
            <person name="Janes J.K."/>
            <person name="Zhao Y."/>
            <person name="Pandoh P."/>
            <person name="Moore R."/>
            <person name="Sperling F.A."/>
            <person name="Huber D.P."/>
            <person name="Birol I."/>
            <person name="Jones S.J."/>
            <person name="Bohlmann J."/>
        </authorList>
    </citation>
    <scope>NUCLEOTIDE SEQUENCE</scope>
</reference>